<dbReference type="PANTHER" id="PTHR24027">
    <property type="entry name" value="CADHERIN-23"/>
    <property type="match status" value="1"/>
</dbReference>
<keyword evidence="4" id="KW-0472">Membrane</keyword>
<evidence type="ECO:0000313" key="8">
    <source>
        <dbReference type="Proteomes" id="UP001165289"/>
    </source>
</evidence>
<dbReference type="InterPro" id="IPR020894">
    <property type="entry name" value="Cadherin_CS"/>
</dbReference>
<evidence type="ECO:0000256" key="2">
    <source>
        <dbReference type="ARBA" id="ARBA00022737"/>
    </source>
</evidence>
<dbReference type="GO" id="GO:0008013">
    <property type="term" value="F:beta-catenin binding"/>
    <property type="evidence" value="ECO:0007669"/>
    <property type="project" value="TreeGrafter"/>
</dbReference>
<comment type="caution">
    <text evidence="7">The sequence shown here is derived from an EMBL/GenBank/DDBJ whole genome shotgun (WGS) entry which is preliminary data.</text>
</comment>
<dbReference type="Gene3D" id="2.60.40.60">
    <property type="entry name" value="Cadherins"/>
    <property type="match status" value="2"/>
</dbReference>
<evidence type="ECO:0000259" key="6">
    <source>
        <dbReference type="PROSITE" id="PS50268"/>
    </source>
</evidence>
<dbReference type="CDD" id="cd11304">
    <property type="entry name" value="Cadherin_repeat"/>
    <property type="match status" value="2"/>
</dbReference>
<dbReference type="GO" id="GO:0005509">
    <property type="term" value="F:calcium ion binding"/>
    <property type="evidence" value="ECO:0007669"/>
    <property type="project" value="UniProtKB-UniRule"/>
</dbReference>
<dbReference type="PROSITE" id="PS50268">
    <property type="entry name" value="CADHERIN_2"/>
    <property type="match status" value="1"/>
</dbReference>
<keyword evidence="8" id="KW-1185">Reference proteome</keyword>
<reference evidence="7 8" key="1">
    <citation type="journal article" date="2023" name="BMC Biol.">
        <title>The compact genome of the sponge Oopsacas minuta (Hexactinellida) is lacking key metazoan core genes.</title>
        <authorList>
            <person name="Santini S."/>
            <person name="Schenkelaars Q."/>
            <person name="Jourda C."/>
            <person name="Duchesne M."/>
            <person name="Belahbib H."/>
            <person name="Rocher C."/>
            <person name="Selva M."/>
            <person name="Riesgo A."/>
            <person name="Vervoort M."/>
            <person name="Leys S.P."/>
            <person name="Kodjabachian L."/>
            <person name="Le Bivic A."/>
            <person name="Borchiellini C."/>
            <person name="Claverie J.M."/>
            <person name="Renard E."/>
        </authorList>
    </citation>
    <scope>NUCLEOTIDE SEQUENCE [LARGE SCALE GENOMIC DNA]</scope>
    <source>
        <strain evidence="7">SPO-2</strain>
    </source>
</reference>
<dbReference type="PANTHER" id="PTHR24027:SF438">
    <property type="entry name" value="CADHERIN 23"/>
    <property type="match status" value="1"/>
</dbReference>
<gene>
    <name evidence="7" type="ORF">LOD99_1963</name>
</gene>
<dbReference type="GO" id="GO:0016477">
    <property type="term" value="P:cell migration"/>
    <property type="evidence" value="ECO:0007669"/>
    <property type="project" value="TreeGrafter"/>
</dbReference>
<organism evidence="7 8">
    <name type="scientific">Oopsacas minuta</name>
    <dbReference type="NCBI Taxonomy" id="111878"/>
    <lineage>
        <taxon>Eukaryota</taxon>
        <taxon>Metazoa</taxon>
        <taxon>Porifera</taxon>
        <taxon>Hexactinellida</taxon>
        <taxon>Hexasterophora</taxon>
        <taxon>Lyssacinosida</taxon>
        <taxon>Leucopsacidae</taxon>
        <taxon>Oopsacas</taxon>
    </lineage>
</organism>
<dbReference type="AlphaFoldDB" id="A0AAV7K3I4"/>
<dbReference type="InterPro" id="IPR015919">
    <property type="entry name" value="Cadherin-like_sf"/>
</dbReference>
<dbReference type="GO" id="GO:0045296">
    <property type="term" value="F:cadherin binding"/>
    <property type="evidence" value="ECO:0007669"/>
    <property type="project" value="TreeGrafter"/>
</dbReference>
<dbReference type="EMBL" id="JAKMXF010000177">
    <property type="protein sequence ID" value="KAI6655822.1"/>
    <property type="molecule type" value="Genomic_DNA"/>
</dbReference>
<accession>A0AAV7K3I4</accession>
<proteinExistence type="predicted"/>
<sequence>MIGLVEATDANNGIDGVTTYSVVEVDSRFRLDDNGGVIVFGFFDREVDVSSILITISAVDAPGGPIRYTAYTNVSITILDINDNFPIFTTNHQYKSLPENTPVTTSIAQFIATDIDIGLNSQIRYYIPPG</sequence>
<dbReference type="InterPro" id="IPR039808">
    <property type="entry name" value="Cadherin"/>
</dbReference>
<dbReference type="InterPro" id="IPR002126">
    <property type="entry name" value="Cadherin-like_dom"/>
</dbReference>
<evidence type="ECO:0000256" key="1">
    <source>
        <dbReference type="ARBA" id="ARBA00004370"/>
    </source>
</evidence>
<dbReference type="Proteomes" id="UP001165289">
    <property type="component" value="Unassembled WGS sequence"/>
</dbReference>
<comment type="subcellular location">
    <subcellularLocation>
        <location evidence="1">Membrane</location>
    </subcellularLocation>
</comment>
<dbReference type="GO" id="GO:0007156">
    <property type="term" value="P:homophilic cell adhesion via plasma membrane adhesion molecules"/>
    <property type="evidence" value="ECO:0007669"/>
    <property type="project" value="InterPro"/>
</dbReference>
<evidence type="ECO:0000313" key="7">
    <source>
        <dbReference type="EMBL" id="KAI6655822.1"/>
    </source>
</evidence>
<feature type="domain" description="Cadherin" evidence="6">
    <location>
        <begin position="2"/>
        <end position="88"/>
    </location>
</feature>
<dbReference type="PROSITE" id="PS00232">
    <property type="entry name" value="CADHERIN_1"/>
    <property type="match status" value="1"/>
</dbReference>
<name>A0AAV7K3I4_9METZ</name>
<keyword evidence="3 5" id="KW-0106">Calcium</keyword>
<dbReference type="SMART" id="SM00112">
    <property type="entry name" value="CA"/>
    <property type="match status" value="1"/>
</dbReference>
<evidence type="ECO:0000256" key="3">
    <source>
        <dbReference type="ARBA" id="ARBA00022837"/>
    </source>
</evidence>
<protein>
    <submittedName>
        <fullName evidence="7">Protocadherin Fat 4-like</fullName>
    </submittedName>
</protein>
<dbReference type="GO" id="GO:0016342">
    <property type="term" value="C:catenin complex"/>
    <property type="evidence" value="ECO:0007669"/>
    <property type="project" value="TreeGrafter"/>
</dbReference>
<evidence type="ECO:0000256" key="4">
    <source>
        <dbReference type="ARBA" id="ARBA00023136"/>
    </source>
</evidence>
<dbReference type="SUPFAM" id="SSF49313">
    <property type="entry name" value="Cadherin-like"/>
    <property type="match status" value="2"/>
</dbReference>
<evidence type="ECO:0000256" key="5">
    <source>
        <dbReference type="PROSITE-ProRule" id="PRU00043"/>
    </source>
</evidence>
<keyword evidence="2" id="KW-0677">Repeat</keyword>